<dbReference type="InterPro" id="IPR050469">
    <property type="entry name" value="Diguanylate_Cyclase"/>
</dbReference>
<dbReference type="PROSITE" id="PS50887">
    <property type="entry name" value="GGDEF"/>
    <property type="match status" value="1"/>
</dbReference>
<dbReference type="Proteomes" id="UP000315949">
    <property type="component" value="Unassembled WGS sequence"/>
</dbReference>
<dbReference type="GO" id="GO:1902201">
    <property type="term" value="P:negative regulation of bacterial-type flagellum-dependent cell motility"/>
    <property type="evidence" value="ECO:0007669"/>
    <property type="project" value="TreeGrafter"/>
</dbReference>
<keyword evidence="2" id="KW-0812">Transmembrane</keyword>
<dbReference type="Pfam" id="PF00990">
    <property type="entry name" value="GGDEF"/>
    <property type="match status" value="1"/>
</dbReference>
<dbReference type="GO" id="GO:0052621">
    <property type="term" value="F:diguanylate cyclase activity"/>
    <property type="evidence" value="ECO:0007669"/>
    <property type="project" value="UniProtKB-EC"/>
</dbReference>
<organism evidence="4 5">
    <name type="scientific">Luteimonas wenzhouensis</name>
    <dbReference type="NCBI Taxonomy" id="2599615"/>
    <lineage>
        <taxon>Bacteria</taxon>
        <taxon>Pseudomonadati</taxon>
        <taxon>Pseudomonadota</taxon>
        <taxon>Gammaproteobacteria</taxon>
        <taxon>Lysobacterales</taxon>
        <taxon>Lysobacteraceae</taxon>
        <taxon>Luteimonas</taxon>
    </lineage>
</organism>
<sequence length="375" mass="40887">MHESNSIRHMLAILFGRPDEVMLELGASGELLVAKVRALLSLLTLALPLASGLGGGDTSRILLDLGVAVFVNLMAQIWLALARDHRRLRWLPYASGGYDVAIITAVLALQAAGDAPAALNGTGVWCFYLFAIALTALRHDGRLTLYMGTLAIALYGLLVALVLGLADEPLLSIEHGAVTVRGQGTRLVLLGLMTLLTATLVHRMQRLIEMSGRDSLTGVPNRAWLMQRLPRMFEAARREGRTVTIGLVDLDHFNRVYQELGQGNGDRAIRHLVGHLREMLGEDEYLARIGGQEFVLVLLCPVGSAWERIDRYRRSLGERPFQTERGNESMALTFSAGLAAFPQDGATASALLGAADRRLQEAKRLGRNRVVARDG</sequence>
<feature type="transmembrane region" description="Helical" evidence="2">
    <location>
        <begin position="61"/>
        <end position="81"/>
    </location>
</feature>
<keyword evidence="5" id="KW-1185">Reference proteome</keyword>
<keyword evidence="2" id="KW-0472">Membrane</keyword>
<dbReference type="RefSeq" id="WP_146313310.1">
    <property type="nucleotide sequence ID" value="NZ_VOHE01000007.1"/>
</dbReference>
<feature type="transmembrane region" description="Helical" evidence="2">
    <location>
        <begin position="93"/>
        <end position="112"/>
    </location>
</feature>
<evidence type="ECO:0000259" key="3">
    <source>
        <dbReference type="PROSITE" id="PS50887"/>
    </source>
</evidence>
<dbReference type="SMART" id="SM00267">
    <property type="entry name" value="GGDEF"/>
    <property type="match status" value="1"/>
</dbReference>
<keyword evidence="2" id="KW-1133">Transmembrane helix</keyword>
<evidence type="ECO:0000256" key="2">
    <source>
        <dbReference type="SAM" id="Phobius"/>
    </source>
</evidence>
<evidence type="ECO:0000256" key="1">
    <source>
        <dbReference type="ARBA" id="ARBA00012528"/>
    </source>
</evidence>
<dbReference type="Gene3D" id="3.30.70.270">
    <property type="match status" value="1"/>
</dbReference>
<dbReference type="OrthoDB" id="9803824at2"/>
<dbReference type="InterPro" id="IPR000160">
    <property type="entry name" value="GGDEF_dom"/>
</dbReference>
<dbReference type="CDD" id="cd01949">
    <property type="entry name" value="GGDEF"/>
    <property type="match status" value="1"/>
</dbReference>
<dbReference type="AlphaFoldDB" id="A0A5C5TX60"/>
<gene>
    <name evidence="4" type="ORF">FQY79_12865</name>
</gene>
<feature type="transmembrane region" description="Helical" evidence="2">
    <location>
        <begin position="118"/>
        <end position="137"/>
    </location>
</feature>
<name>A0A5C5TX60_9GAMM</name>
<dbReference type="EMBL" id="VOHE01000007">
    <property type="protein sequence ID" value="TWT17740.1"/>
    <property type="molecule type" value="Genomic_DNA"/>
</dbReference>
<dbReference type="PANTHER" id="PTHR45138:SF24">
    <property type="entry name" value="DIGUANYLATE CYCLASE DGCC-RELATED"/>
    <property type="match status" value="1"/>
</dbReference>
<dbReference type="EC" id="2.7.7.65" evidence="1"/>
<comment type="caution">
    <text evidence="4">The sequence shown here is derived from an EMBL/GenBank/DDBJ whole genome shotgun (WGS) entry which is preliminary data.</text>
</comment>
<dbReference type="SUPFAM" id="SSF55073">
    <property type="entry name" value="Nucleotide cyclase"/>
    <property type="match status" value="1"/>
</dbReference>
<feature type="transmembrane region" description="Helical" evidence="2">
    <location>
        <begin position="144"/>
        <end position="166"/>
    </location>
</feature>
<dbReference type="GO" id="GO:0043709">
    <property type="term" value="P:cell adhesion involved in single-species biofilm formation"/>
    <property type="evidence" value="ECO:0007669"/>
    <property type="project" value="TreeGrafter"/>
</dbReference>
<reference evidence="4 5" key="1">
    <citation type="submission" date="2019-07" db="EMBL/GenBank/DDBJ databases">
        <title>Luteimonas sp. YD-1 nov., isolated from acidic soil.</title>
        <authorList>
            <person name="Zhou J."/>
        </authorList>
    </citation>
    <scope>NUCLEOTIDE SEQUENCE [LARGE SCALE GENOMIC DNA]</scope>
    <source>
        <strain evidence="4 5">YD-1</strain>
    </source>
</reference>
<evidence type="ECO:0000313" key="4">
    <source>
        <dbReference type="EMBL" id="TWT17740.1"/>
    </source>
</evidence>
<proteinExistence type="predicted"/>
<evidence type="ECO:0000313" key="5">
    <source>
        <dbReference type="Proteomes" id="UP000315949"/>
    </source>
</evidence>
<dbReference type="InterPro" id="IPR029787">
    <property type="entry name" value="Nucleotide_cyclase"/>
</dbReference>
<dbReference type="InterPro" id="IPR043128">
    <property type="entry name" value="Rev_trsase/Diguanyl_cyclase"/>
</dbReference>
<feature type="domain" description="GGDEF" evidence="3">
    <location>
        <begin position="241"/>
        <end position="375"/>
    </location>
</feature>
<feature type="transmembrane region" description="Helical" evidence="2">
    <location>
        <begin position="38"/>
        <end position="55"/>
    </location>
</feature>
<dbReference type="NCBIfam" id="TIGR00254">
    <property type="entry name" value="GGDEF"/>
    <property type="match status" value="1"/>
</dbReference>
<dbReference type="GO" id="GO:0005886">
    <property type="term" value="C:plasma membrane"/>
    <property type="evidence" value="ECO:0007669"/>
    <property type="project" value="TreeGrafter"/>
</dbReference>
<accession>A0A5C5TX60</accession>
<protein>
    <recommendedName>
        <fullName evidence="1">diguanylate cyclase</fullName>
        <ecNumber evidence="1">2.7.7.65</ecNumber>
    </recommendedName>
</protein>
<dbReference type="PANTHER" id="PTHR45138">
    <property type="entry name" value="REGULATORY COMPONENTS OF SENSORY TRANSDUCTION SYSTEM"/>
    <property type="match status" value="1"/>
</dbReference>